<keyword evidence="2" id="KW-1133">Transmembrane helix</keyword>
<feature type="compositionally biased region" description="Low complexity" evidence="1">
    <location>
        <begin position="449"/>
        <end position="461"/>
    </location>
</feature>
<feature type="compositionally biased region" description="Basic residues" evidence="1">
    <location>
        <begin position="314"/>
        <end position="323"/>
    </location>
</feature>
<keyword evidence="2" id="KW-0472">Membrane</keyword>
<feature type="region of interest" description="Disordered" evidence="1">
    <location>
        <begin position="383"/>
        <end position="508"/>
    </location>
</feature>
<dbReference type="Proteomes" id="UP000627984">
    <property type="component" value="Unassembled WGS sequence"/>
</dbReference>
<protein>
    <submittedName>
        <fullName evidence="3">Uncharacterized protein</fullName>
    </submittedName>
</protein>
<dbReference type="AlphaFoldDB" id="A0AA37BC36"/>
<keyword evidence="2" id="KW-0812">Transmembrane</keyword>
<proteinExistence type="predicted"/>
<feature type="region of interest" description="Disordered" evidence="1">
    <location>
        <begin position="276"/>
        <end position="356"/>
    </location>
</feature>
<evidence type="ECO:0000313" key="3">
    <source>
        <dbReference type="EMBL" id="GGK49955.1"/>
    </source>
</evidence>
<feature type="compositionally biased region" description="Low complexity" evidence="1">
    <location>
        <begin position="385"/>
        <end position="405"/>
    </location>
</feature>
<gene>
    <name evidence="3" type="ORF">GCM10010126_06930</name>
</gene>
<dbReference type="EMBL" id="BMQD01000002">
    <property type="protein sequence ID" value="GGK49955.1"/>
    <property type="molecule type" value="Genomic_DNA"/>
</dbReference>
<feature type="transmembrane region" description="Helical" evidence="2">
    <location>
        <begin position="513"/>
        <end position="538"/>
    </location>
</feature>
<evidence type="ECO:0000256" key="2">
    <source>
        <dbReference type="SAM" id="Phobius"/>
    </source>
</evidence>
<comment type="caution">
    <text evidence="3">The sequence shown here is derived from an EMBL/GenBank/DDBJ whole genome shotgun (WGS) entry which is preliminary data.</text>
</comment>
<evidence type="ECO:0000256" key="1">
    <source>
        <dbReference type="SAM" id="MobiDB-lite"/>
    </source>
</evidence>
<sequence>MTQPLLGRRSLSDSIGELYDLHASGLFAYCHDQLGDPDAASAAVLSVLSGVPAERRPPRAGLYAMARGEIQRRDVVHAPPSAGADPVAVFVRRVLLDLRPHQREVLYLSGVCGMDTAELSWVLDVAADTADELTVSACRRFAQSLALALPSARPPAHLAGVFALLGTAQIRDVLARAPWASPPRGLRAAVLAAAPGTAPGAAPGTAPAARASSLPVRRLWPTTPAWPLPLTEPHALTSTRLFLPPDPEAVSAHEATTEPMPRLRGSVLTALDTVHETARDGGPGTAPASDTAFAPGTSPASDPHLASDPPLRTPRPRPRRPRPRQATPPLSAPVPGDVLDPPPAADGPAPGQDLFRPLSPEARAALAYTDKLVASAPLRTRPEIPAAASPGTPAPASTGTPAGSPDRAGREEAARPLPGWPLPADQLGGLAPPLGTPRTGHGADGGPAGPVFAAPARTAPAEPDRPARPDDRTGPLDAPEVREPGRRARSAPAPTGSRRRRRQTGHGERHHDWVWEVVGFIICVAIAMLVFFAVPTIVTP</sequence>
<feature type="compositionally biased region" description="Low complexity" evidence="1">
    <location>
        <begin position="324"/>
        <end position="339"/>
    </location>
</feature>
<reference evidence="3" key="1">
    <citation type="journal article" date="2014" name="Int. J. Syst. Evol. Microbiol.">
        <title>Complete genome sequence of Corynebacterium casei LMG S-19264T (=DSM 44701T), isolated from a smear-ripened cheese.</title>
        <authorList>
            <consortium name="US DOE Joint Genome Institute (JGI-PGF)"/>
            <person name="Walter F."/>
            <person name="Albersmeier A."/>
            <person name="Kalinowski J."/>
            <person name="Ruckert C."/>
        </authorList>
    </citation>
    <scope>NUCLEOTIDE SEQUENCE</scope>
    <source>
        <strain evidence="3">JCM 3093</strain>
    </source>
</reference>
<feature type="compositionally biased region" description="Basic and acidic residues" evidence="1">
    <location>
        <begin position="462"/>
        <end position="486"/>
    </location>
</feature>
<reference evidence="3" key="2">
    <citation type="submission" date="2022-09" db="EMBL/GenBank/DDBJ databases">
        <authorList>
            <person name="Sun Q."/>
            <person name="Ohkuma M."/>
        </authorList>
    </citation>
    <scope>NUCLEOTIDE SEQUENCE</scope>
    <source>
        <strain evidence="3">JCM 3093</strain>
    </source>
</reference>
<evidence type="ECO:0000313" key="4">
    <source>
        <dbReference type="Proteomes" id="UP000627984"/>
    </source>
</evidence>
<name>A0AA37BC36_9ACTN</name>
<organism evidence="3 4">
    <name type="scientific">Planomonospora parontospora</name>
    <dbReference type="NCBI Taxonomy" id="58119"/>
    <lineage>
        <taxon>Bacteria</taxon>
        <taxon>Bacillati</taxon>
        <taxon>Actinomycetota</taxon>
        <taxon>Actinomycetes</taxon>
        <taxon>Streptosporangiales</taxon>
        <taxon>Streptosporangiaceae</taxon>
        <taxon>Planomonospora</taxon>
    </lineage>
</organism>
<dbReference type="RefSeq" id="WP_191893456.1">
    <property type="nucleotide sequence ID" value="NZ_BMQD01000002.1"/>
</dbReference>
<accession>A0AA37BC36</accession>